<evidence type="ECO:0000256" key="1">
    <source>
        <dbReference type="ARBA" id="ARBA00022723"/>
    </source>
</evidence>
<evidence type="ECO:0000313" key="3">
    <source>
        <dbReference type="EMBL" id="RMA40607.1"/>
    </source>
</evidence>
<protein>
    <recommendedName>
        <fullName evidence="2">Plastocyanin-like domain-containing protein</fullName>
    </recommendedName>
</protein>
<dbReference type="GO" id="GO:0005507">
    <property type="term" value="F:copper ion binding"/>
    <property type="evidence" value="ECO:0007669"/>
    <property type="project" value="InterPro"/>
</dbReference>
<dbReference type="Gene3D" id="2.60.40.420">
    <property type="entry name" value="Cupredoxins - blue copper proteins"/>
    <property type="match status" value="1"/>
</dbReference>
<dbReference type="InterPro" id="IPR002355">
    <property type="entry name" value="Cu_oxidase_Cu_BS"/>
</dbReference>
<dbReference type="SUPFAM" id="SSF49503">
    <property type="entry name" value="Cupredoxins"/>
    <property type="match status" value="1"/>
</dbReference>
<evidence type="ECO:0000313" key="4">
    <source>
        <dbReference type="Proteomes" id="UP000281343"/>
    </source>
</evidence>
<name>A0A3L9Y0L6_9RHOB</name>
<organism evidence="3 4">
    <name type="scientific">Rhodophyticola porphyridii</name>
    <dbReference type="NCBI Taxonomy" id="1852017"/>
    <lineage>
        <taxon>Bacteria</taxon>
        <taxon>Pseudomonadati</taxon>
        <taxon>Pseudomonadota</taxon>
        <taxon>Alphaproteobacteria</taxon>
        <taxon>Rhodobacterales</taxon>
        <taxon>Roseobacteraceae</taxon>
        <taxon>Rhodophyticola</taxon>
    </lineage>
</organism>
<dbReference type="InterPro" id="IPR008972">
    <property type="entry name" value="Cupredoxin"/>
</dbReference>
<dbReference type="RefSeq" id="WP_121899652.1">
    <property type="nucleotide sequence ID" value="NZ_RCNT01000018.1"/>
</dbReference>
<proteinExistence type="predicted"/>
<dbReference type="OrthoDB" id="9757546at2"/>
<dbReference type="PROSITE" id="PS00080">
    <property type="entry name" value="MULTICOPPER_OXIDASE2"/>
    <property type="match status" value="1"/>
</dbReference>
<feature type="domain" description="Plastocyanin-like" evidence="2">
    <location>
        <begin position="5"/>
        <end position="107"/>
    </location>
</feature>
<dbReference type="Proteomes" id="UP000281343">
    <property type="component" value="Unassembled WGS sequence"/>
</dbReference>
<gene>
    <name evidence="3" type="ORF">D9R08_18805</name>
</gene>
<accession>A0A3L9Y0L6</accession>
<keyword evidence="4" id="KW-1185">Reference proteome</keyword>
<evidence type="ECO:0000259" key="2">
    <source>
        <dbReference type="Pfam" id="PF07731"/>
    </source>
</evidence>
<dbReference type="EMBL" id="RCNT01000018">
    <property type="protein sequence ID" value="RMA40607.1"/>
    <property type="molecule type" value="Genomic_DNA"/>
</dbReference>
<sequence length="108" mass="11927">MAEANQFWALNDTIGMTDEPQAEISLSEPVRLEVANNTSFPHAMHLHGMHFHEIAGDGTLGPLRDTILSFGGQTCEIAFVAHNPGDWLFHCHMLSHATSGMMTWLRVA</sequence>
<reference evidence="3 4" key="1">
    <citation type="submission" date="2018-10" db="EMBL/GenBank/DDBJ databases">
        <authorList>
            <person name="Jung H.S."/>
            <person name="Jeon C.O."/>
        </authorList>
    </citation>
    <scope>NUCLEOTIDE SEQUENCE [LARGE SCALE GENOMIC DNA]</scope>
    <source>
        <strain evidence="3 4">MA-7-27</strain>
    </source>
</reference>
<keyword evidence="1" id="KW-0479">Metal-binding</keyword>
<dbReference type="Pfam" id="PF07731">
    <property type="entry name" value="Cu-oxidase_2"/>
    <property type="match status" value="1"/>
</dbReference>
<dbReference type="GO" id="GO:0016491">
    <property type="term" value="F:oxidoreductase activity"/>
    <property type="evidence" value="ECO:0007669"/>
    <property type="project" value="InterPro"/>
</dbReference>
<dbReference type="InterPro" id="IPR011706">
    <property type="entry name" value="Cu-oxidase_C"/>
</dbReference>
<comment type="caution">
    <text evidence="3">The sequence shown here is derived from an EMBL/GenBank/DDBJ whole genome shotgun (WGS) entry which is preliminary data.</text>
</comment>
<dbReference type="AlphaFoldDB" id="A0A3L9Y0L6"/>